<dbReference type="InterPro" id="IPR011545">
    <property type="entry name" value="DEAD/DEAH_box_helicase_dom"/>
</dbReference>
<evidence type="ECO:0000256" key="3">
    <source>
        <dbReference type="ARBA" id="ARBA00022806"/>
    </source>
</evidence>
<dbReference type="Gene3D" id="3.40.50.300">
    <property type="entry name" value="P-loop containing nucleotide triphosphate hydrolases"/>
    <property type="match status" value="2"/>
</dbReference>
<name>A0ABD4T171_9CYAN</name>
<evidence type="ECO:0000256" key="4">
    <source>
        <dbReference type="ARBA" id="ARBA00022840"/>
    </source>
</evidence>
<keyword evidence="9" id="KW-1185">Reference proteome</keyword>
<accession>A0ABD4T171</accession>
<protein>
    <submittedName>
        <fullName evidence="8">DEAD/DEAH box helicase</fullName>
    </submittedName>
</protein>
<keyword evidence="2" id="KW-0378">Hydrolase</keyword>
<evidence type="ECO:0000313" key="9">
    <source>
        <dbReference type="Proteomes" id="UP000031561"/>
    </source>
</evidence>
<comment type="caution">
    <text evidence="8">The sequence shown here is derived from an EMBL/GenBank/DDBJ whole genome shotgun (WGS) entry which is preliminary data.</text>
</comment>
<dbReference type="GO" id="GO:0016787">
    <property type="term" value="F:hydrolase activity"/>
    <property type="evidence" value="ECO:0007669"/>
    <property type="project" value="UniProtKB-KW"/>
</dbReference>
<dbReference type="Pfam" id="PF00270">
    <property type="entry name" value="DEAD"/>
    <property type="match status" value="1"/>
</dbReference>
<evidence type="ECO:0000256" key="2">
    <source>
        <dbReference type="ARBA" id="ARBA00022801"/>
    </source>
</evidence>
<reference evidence="8 9" key="1">
    <citation type="journal article" date="2015" name="Genome Announc.">
        <title>Draft Genome Sequence of Filamentous Marine Cyanobacterium Lyngbya confervoides Strain BDU141951.</title>
        <authorList>
            <person name="Chandrababunaidu M.M."/>
            <person name="Sen D."/>
            <person name="Tripathy S."/>
        </authorList>
    </citation>
    <scope>NUCLEOTIDE SEQUENCE [LARGE SCALE GENOMIC DNA]</scope>
    <source>
        <strain evidence="8 9">BDU141951</strain>
    </source>
</reference>
<keyword evidence="3 8" id="KW-0347">Helicase</keyword>
<dbReference type="PROSITE" id="PS51192">
    <property type="entry name" value="HELICASE_ATP_BIND_1"/>
    <property type="match status" value="1"/>
</dbReference>
<dbReference type="GO" id="GO:0005524">
    <property type="term" value="F:ATP binding"/>
    <property type="evidence" value="ECO:0007669"/>
    <property type="project" value="UniProtKB-KW"/>
</dbReference>
<evidence type="ECO:0000313" key="8">
    <source>
        <dbReference type="EMBL" id="MCM1982183.1"/>
    </source>
</evidence>
<dbReference type="InterPro" id="IPR027417">
    <property type="entry name" value="P-loop_NTPase"/>
</dbReference>
<evidence type="ECO:0000256" key="5">
    <source>
        <dbReference type="SAM" id="MobiDB-lite"/>
    </source>
</evidence>
<dbReference type="PANTHER" id="PTHR12131">
    <property type="entry name" value="ATP-DEPENDENT RNA AND DNA HELICASE"/>
    <property type="match status" value="1"/>
</dbReference>
<keyword evidence="4" id="KW-0067">ATP-binding</keyword>
<dbReference type="SMART" id="SM01142">
    <property type="entry name" value="DSHCT"/>
    <property type="match status" value="1"/>
</dbReference>
<evidence type="ECO:0000256" key="1">
    <source>
        <dbReference type="ARBA" id="ARBA00022741"/>
    </source>
</evidence>
<dbReference type="CDD" id="cd18795">
    <property type="entry name" value="SF2_C_Ski2"/>
    <property type="match status" value="1"/>
</dbReference>
<dbReference type="InterPro" id="IPR012961">
    <property type="entry name" value="Ski2/MTR4_C"/>
</dbReference>
<dbReference type="SUPFAM" id="SSF52540">
    <property type="entry name" value="P-loop containing nucleoside triphosphate hydrolases"/>
    <property type="match status" value="1"/>
</dbReference>
<dbReference type="InterPro" id="IPR001650">
    <property type="entry name" value="Helicase_C-like"/>
</dbReference>
<gene>
    <name evidence="8" type="ORF">QQ91_0004985</name>
</gene>
<dbReference type="SMART" id="SM00490">
    <property type="entry name" value="HELICc"/>
    <property type="match status" value="1"/>
</dbReference>
<dbReference type="EMBL" id="JTHE03000034">
    <property type="protein sequence ID" value="MCM1982183.1"/>
    <property type="molecule type" value="Genomic_DNA"/>
</dbReference>
<evidence type="ECO:0000259" key="7">
    <source>
        <dbReference type="PROSITE" id="PS51194"/>
    </source>
</evidence>
<organism evidence="8 9">
    <name type="scientific">Lyngbya confervoides BDU141951</name>
    <dbReference type="NCBI Taxonomy" id="1574623"/>
    <lineage>
        <taxon>Bacteria</taxon>
        <taxon>Bacillati</taxon>
        <taxon>Cyanobacteriota</taxon>
        <taxon>Cyanophyceae</taxon>
        <taxon>Oscillatoriophycideae</taxon>
        <taxon>Oscillatoriales</taxon>
        <taxon>Microcoleaceae</taxon>
        <taxon>Lyngbya</taxon>
    </lineage>
</organism>
<dbReference type="Gene3D" id="1.10.3380.30">
    <property type="match status" value="1"/>
</dbReference>
<sequence>MDGLSQLLDLSELYPFALDEFQQQAIAALNQGQSVVVSAPTGSGKTLIGEYAIHRARNQRKRVYYTTPLKALSNQKFRDFQTQFGPDQVGLLTGDVSIHREAPILVMTTEIFRNILYGTLLKDVSASLSDVAAVVLDECHYMNDRQRGTVWEESIIYCPAHIQLIALSATIANAHELTDWIEWVHGPTRLIQSDSRPVPLRFHFINGRGFFPLLHPQQPKLNPKLKIQSRRAQTRKQKRSEVPSLPAVVKHLSDRDLLPAIYFIFSRRRCEQAIDQLGSRSLVTETQAQEINRRIQQKWEAFPNFAKPEQISALQLGIASHHAGLLPLWKGFVEELFQLGLIKIVFATETLAAGINMPARTTIISSLSKRTDLGHRLLNASEFLQMSGRAGRRGMDEIGHVITLQTAFEGAPEAAYLATADPDPLVSQFTPSYGMVLNLLQTHTFSECQALIEKSFGQYLSLKTLEPQHQAIQTLEQDYQQLHQQTATFDFGEIHHYQKLQQRLQVEQKLLKTLHLQAEETRSQELQTQVDHLDPGAVVGISSRVQGRRSSIPETFLSLESAGIDPPLPACVVRQLPSSGQRPYWLCFGQDNHWYVLGGPHIVACTPHRLEALPSKLPAPPPKLVPKPGKSAQSTPETQALAAQIPDLDHWQPAAEVKTQFQRVQRLALDLQQHPAHAYHRQHQRLLRQERRLITLKRDLEDRQQKLHQQTSARWREFLALVTVLQSFDAMAGEAISPLGQIAAQFRGENELWLALVFASGLCDHLAPHHLAAVVAAVSSEYSRPDSSVPGGISPTVAQTLQALRPLKRQLIQAQYRQAISFPVYLEKDQLDLIENWALEAGWDEMTQSTPLDEGDIVRLIRRTLDILSQIIHISALPPSLRQNAKRAKYLMERFPISEPLGAETLTEED</sequence>
<dbReference type="GO" id="GO:0004386">
    <property type="term" value="F:helicase activity"/>
    <property type="evidence" value="ECO:0007669"/>
    <property type="project" value="UniProtKB-KW"/>
</dbReference>
<proteinExistence type="predicted"/>
<dbReference type="Proteomes" id="UP000031561">
    <property type="component" value="Unassembled WGS sequence"/>
</dbReference>
<dbReference type="Pfam" id="PF08148">
    <property type="entry name" value="DSHCT"/>
    <property type="match status" value="1"/>
</dbReference>
<dbReference type="Pfam" id="PF00271">
    <property type="entry name" value="Helicase_C"/>
    <property type="match status" value="1"/>
</dbReference>
<dbReference type="RefSeq" id="WP_166280682.1">
    <property type="nucleotide sequence ID" value="NZ_JTHE03000034.1"/>
</dbReference>
<dbReference type="PANTHER" id="PTHR12131:SF1">
    <property type="entry name" value="ATP-DEPENDENT RNA HELICASE SUPV3L1, MITOCHONDRIAL-RELATED"/>
    <property type="match status" value="1"/>
</dbReference>
<dbReference type="InterPro" id="IPR014001">
    <property type="entry name" value="Helicase_ATP-bd"/>
</dbReference>
<dbReference type="PROSITE" id="PS51194">
    <property type="entry name" value="HELICASE_CTER"/>
    <property type="match status" value="1"/>
</dbReference>
<dbReference type="SMART" id="SM00487">
    <property type="entry name" value="DEXDc"/>
    <property type="match status" value="1"/>
</dbReference>
<feature type="region of interest" description="Disordered" evidence="5">
    <location>
        <begin position="616"/>
        <end position="638"/>
    </location>
</feature>
<keyword evidence="1" id="KW-0547">Nucleotide-binding</keyword>
<dbReference type="AlphaFoldDB" id="A0ABD4T171"/>
<feature type="domain" description="Helicase ATP-binding" evidence="6">
    <location>
        <begin position="26"/>
        <end position="189"/>
    </location>
</feature>
<dbReference type="InterPro" id="IPR050699">
    <property type="entry name" value="RNA-DNA_Helicase"/>
</dbReference>
<evidence type="ECO:0000259" key="6">
    <source>
        <dbReference type="PROSITE" id="PS51192"/>
    </source>
</evidence>
<feature type="domain" description="Helicase C-terminal" evidence="7">
    <location>
        <begin position="269"/>
        <end position="440"/>
    </location>
</feature>